<keyword evidence="2 6" id="KW-0637">Prenyltransferase</keyword>
<feature type="compositionally biased region" description="Basic and acidic residues" evidence="7">
    <location>
        <begin position="14"/>
        <end position="24"/>
    </location>
</feature>
<evidence type="ECO:0000256" key="7">
    <source>
        <dbReference type="SAM" id="MobiDB-lite"/>
    </source>
</evidence>
<accession>A0ABR1KPE0</accession>
<dbReference type="InterPro" id="IPR002088">
    <property type="entry name" value="Prenyl_trans_a"/>
</dbReference>
<organism evidence="8 9">
    <name type="scientific">Phyllosticta citriasiana</name>
    <dbReference type="NCBI Taxonomy" id="595635"/>
    <lineage>
        <taxon>Eukaryota</taxon>
        <taxon>Fungi</taxon>
        <taxon>Dikarya</taxon>
        <taxon>Ascomycota</taxon>
        <taxon>Pezizomycotina</taxon>
        <taxon>Dothideomycetes</taxon>
        <taxon>Dothideomycetes incertae sedis</taxon>
        <taxon>Botryosphaeriales</taxon>
        <taxon>Phyllostictaceae</taxon>
        <taxon>Phyllosticta</taxon>
    </lineage>
</organism>
<evidence type="ECO:0000313" key="9">
    <source>
        <dbReference type="Proteomes" id="UP001363622"/>
    </source>
</evidence>
<comment type="similarity">
    <text evidence="1 6">Belongs to the protein prenyltransferase subunit alpha family.</text>
</comment>
<evidence type="ECO:0000256" key="3">
    <source>
        <dbReference type="ARBA" id="ARBA00022679"/>
    </source>
</evidence>
<comment type="catalytic activity">
    <reaction evidence="5 6">
        <text>geranylgeranyl diphosphate + L-cysteinyl-[protein] = S-geranylgeranyl-L-cysteinyl-[protein] + diphosphate</text>
        <dbReference type="Rhea" id="RHEA:21240"/>
        <dbReference type="Rhea" id="RHEA-COMP:10131"/>
        <dbReference type="Rhea" id="RHEA-COMP:11537"/>
        <dbReference type="ChEBI" id="CHEBI:29950"/>
        <dbReference type="ChEBI" id="CHEBI:33019"/>
        <dbReference type="ChEBI" id="CHEBI:57533"/>
        <dbReference type="ChEBI" id="CHEBI:86021"/>
        <dbReference type="EC" id="2.5.1.60"/>
    </reaction>
</comment>
<reference evidence="8 9" key="1">
    <citation type="submission" date="2024-04" db="EMBL/GenBank/DDBJ databases">
        <title>Phyllosticta paracitricarpa is synonymous to the EU quarantine fungus P. citricarpa based on phylogenomic analyses.</title>
        <authorList>
            <consortium name="Lawrence Berkeley National Laboratory"/>
            <person name="Van Ingen-Buijs V.A."/>
            <person name="Van Westerhoven A.C."/>
            <person name="Haridas S."/>
            <person name="Skiadas P."/>
            <person name="Martin F."/>
            <person name="Groenewald J.Z."/>
            <person name="Crous P.W."/>
            <person name="Seidl M.F."/>
        </authorList>
    </citation>
    <scope>NUCLEOTIDE SEQUENCE [LARGE SCALE GENOMIC DNA]</scope>
    <source>
        <strain evidence="8 9">CBS 123371</strain>
    </source>
</reference>
<gene>
    <name evidence="8" type="ORF">IWZ03DRAFT_152249</name>
</gene>
<evidence type="ECO:0000256" key="1">
    <source>
        <dbReference type="ARBA" id="ARBA00006734"/>
    </source>
</evidence>
<protein>
    <recommendedName>
        <fullName evidence="6">Geranylgeranyl transferase type-2 subunit alpha</fullName>
        <ecNumber evidence="6">2.5.1.60</ecNumber>
    </recommendedName>
    <alternativeName>
        <fullName evidence="6">Geranylgeranyl transferase type II subunit alpha</fullName>
    </alternativeName>
</protein>
<keyword evidence="3 6" id="KW-0808">Transferase</keyword>
<feature type="region of interest" description="Disordered" evidence="7">
    <location>
        <begin position="1"/>
        <end position="24"/>
    </location>
</feature>
<keyword evidence="4" id="KW-0677">Repeat</keyword>
<sequence>MASHGVPRAAAAAERTERTEQARQKELQQIEQYKGLIALVNAKVAEKQHTDEALALTSKLLSQNPEYYTIWNNRRVILQDIFRNAQGSETTDSGGLSTAQQTLLGYISDDLRFTIPLLIKFPKCYWIWNHRQWLLQQSTELVPQSHARRLWQEELGLVGKMLSRDSRNFHGWSYRRFVVAHLEALPSEDGQNTSMTEPEFEYTTKMINTNLSNFSAWHNRTKLIPRLLDERKANEETRREFLKAEFELIQKALYTDPYDQSLWFYHANLMSALDEATPKSARIILNLDVGVRQNFVEEELETIKDMLDGAEDCKWIYQALLDTAVALKQLRGGNDLELEKEMAGWLSELRKLDPLRSGRWDDLSKKLKL</sequence>
<evidence type="ECO:0000256" key="2">
    <source>
        <dbReference type="ARBA" id="ARBA00022602"/>
    </source>
</evidence>
<dbReference type="PANTHER" id="PTHR11129">
    <property type="entry name" value="PROTEIN FARNESYLTRANSFERASE ALPHA SUBUNIT/RAB GERANYLGERANYL TRANSFERASE ALPHA SUBUNIT"/>
    <property type="match status" value="1"/>
</dbReference>
<keyword evidence="9" id="KW-1185">Reference proteome</keyword>
<evidence type="ECO:0000256" key="6">
    <source>
        <dbReference type="RuleBase" id="RU367120"/>
    </source>
</evidence>
<dbReference type="SUPFAM" id="SSF48439">
    <property type="entry name" value="Protein prenylyltransferase"/>
    <property type="match status" value="1"/>
</dbReference>
<name>A0ABR1KPE0_9PEZI</name>
<evidence type="ECO:0000256" key="4">
    <source>
        <dbReference type="ARBA" id="ARBA00022737"/>
    </source>
</evidence>
<comment type="caution">
    <text evidence="8">The sequence shown here is derived from an EMBL/GenBank/DDBJ whole genome shotgun (WGS) entry which is preliminary data.</text>
</comment>
<dbReference type="Pfam" id="PF01239">
    <property type="entry name" value="PPTA"/>
    <property type="match status" value="5"/>
</dbReference>
<dbReference type="PANTHER" id="PTHR11129:SF2">
    <property type="entry name" value="GERANYLGERANYL TRANSFERASE TYPE-2 SUBUNIT ALPHA"/>
    <property type="match status" value="1"/>
</dbReference>
<comment type="function">
    <text evidence="6">Catalyzes the transfer of a geranyl-geranyl moiety from geranyl-geranyl pyrophosphate to cysteines occuring in specific C-terminal amino acid sequences.</text>
</comment>
<evidence type="ECO:0000313" key="8">
    <source>
        <dbReference type="EMBL" id="KAK7518637.1"/>
    </source>
</evidence>
<dbReference type="PROSITE" id="PS51147">
    <property type="entry name" value="PFTA"/>
    <property type="match status" value="5"/>
</dbReference>
<dbReference type="Gene3D" id="1.25.40.120">
    <property type="entry name" value="Protein prenylyltransferase"/>
    <property type="match status" value="1"/>
</dbReference>
<dbReference type="Proteomes" id="UP001363622">
    <property type="component" value="Unassembled WGS sequence"/>
</dbReference>
<dbReference type="EC" id="2.5.1.60" evidence="6"/>
<evidence type="ECO:0000256" key="5">
    <source>
        <dbReference type="ARBA" id="ARBA00047658"/>
    </source>
</evidence>
<dbReference type="EMBL" id="JBBPHU010000004">
    <property type="protein sequence ID" value="KAK7518637.1"/>
    <property type="molecule type" value="Genomic_DNA"/>
</dbReference>
<proteinExistence type="inferred from homology"/>